<dbReference type="PROSITE" id="PS50259">
    <property type="entry name" value="G_PROTEIN_RECEP_F3_4"/>
    <property type="match status" value="1"/>
</dbReference>
<feature type="transmembrane region" description="Helical" evidence="7">
    <location>
        <begin position="695"/>
        <end position="715"/>
    </location>
</feature>
<dbReference type="EMBL" id="GG745370">
    <property type="protein sequence ID" value="KNE71170.1"/>
    <property type="molecule type" value="Genomic_DNA"/>
</dbReference>
<accession>A0A0L0T8X0</accession>
<evidence type="ECO:0000256" key="4">
    <source>
        <dbReference type="ARBA" id="ARBA00023136"/>
    </source>
</evidence>
<dbReference type="Pfam" id="PF00003">
    <property type="entry name" value="7tm_3"/>
    <property type="match status" value="1"/>
</dbReference>
<evidence type="ECO:0000313" key="10">
    <source>
        <dbReference type="Proteomes" id="UP000054350"/>
    </source>
</evidence>
<dbReference type="PANTHER" id="PTHR24060">
    <property type="entry name" value="METABOTROPIC GLUTAMATE RECEPTOR"/>
    <property type="match status" value="1"/>
</dbReference>
<feature type="transmembrane region" description="Helical" evidence="7">
    <location>
        <begin position="661"/>
        <end position="683"/>
    </location>
</feature>
<evidence type="ECO:0000256" key="1">
    <source>
        <dbReference type="ARBA" id="ARBA00004141"/>
    </source>
</evidence>
<dbReference type="GO" id="GO:0016020">
    <property type="term" value="C:membrane"/>
    <property type="evidence" value="ECO:0007669"/>
    <property type="project" value="UniProtKB-SubCell"/>
</dbReference>
<feature type="region of interest" description="Disordered" evidence="6">
    <location>
        <begin position="895"/>
        <end position="915"/>
    </location>
</feature>
<feature type="region of interest" description="Disordered" evidence="6">
    <location>
        <begin position="1014"/>
        <end position="1037"/>
    </location>
</feature>
<evidence type="ECO:0000256" key="3">
    <source>
        <dbReference type="ARBA" id="ARBA00022989"/>
    </source>
</evidence>
<dbReference type="CDD" id="cd15047">
    <property type="entry name" value="7tmC_GABA-B-like"/>
    <property type="match status" value="1"/>
</dbReference>
<keyword evidence="4 7" id="KW-0472">Membrane</keyword>
<dbReference type="InterPro" id="IPR017978">
    <property type="entry name" value="GPCR_3_C"/>
</dbReference>
<feature type="transmembrane region" description="Helical" evidence="7">
    <location>
        <begin position="846"/>
        <end position="875"/>
    </location>
</feature>
<feature type="region of interest" description="Disordered" evidence="6">
    <location>
        <begin position="1057"/>
        <end position="1078"/>
    </location>
</feature>
<dbReference type="OrthoDB" id="5597995at2759"/>
<feature type="domain" description="G-protein coupled receptors family 3 profile" evidence="8">
    <location>
        <begin position="626"/>
        <end position="871"/>
    </location>
</feature>
<keyword evidence="5" id="KW-0325">Glycoprotein</keyword>
<proteinExistence type="predicted"/>
<evidence type="ECO:0000259" key="8">
    <source>
        <dbReference type="PROSITE" id="PS50259"/>
    </source>
</evidence>
<gene>
    <name evidence="9" type="ORF">AMAG_15832</name>
</gene>
<dbReference type="AlphaFoldDB" id="A0A0L0T8X0"/>
<reference evidence="9 10" key="1">
    <citation type="submission" date="2009-11" db="EMBL/GenBank/DDBJ databases">
        <title>Annotation of Allomyces macrogynus ATCC 38327.</title>
        <authorList>
            <consortium name="The Broad Institute Genome Sequencing Platform"/>
            <person name="Russ C."/>
            <person name="Cuomo C."/>
            <person name="Burger G."/>
            <person name="Gray M.W."/>
            <person name="Holland P.W.H."/>
            <person name="King N."/>
            <person name="Lang F.B.F."/>
            <person name="Roger A.J."/>
            <person name="Ruiz-Trillo I."/>
            <person name="Young S.K."/>
            <person name="Zeng Q."/>
            <person name="Gargeya S."/>
            <person name="Fitzgerald M."/>
            <person name="Haas B."/>
            <person name="Abouelleil A."/>
            <person name="Alvarado L."/>
            <person name="Arachchi H.M."/>
            <person name="Berlin A."/>
            <person name="Chapman S.B."/>
            <person name="Gearin G."/>
            <person name="Goldberg J."/>
            <person name="Griggs A."/>
            <person name="Gujja S."/>
            <person name="Hansen M."/>
            <person name="Heiman D."/>
            <person name="Howarth C."/>
            <person name="Larimer J."/>
            <person name="Lui A."/>
            <person name="MacDonald P.J.P."/>
            <person name="McCowen C."/>
            <person name="Montmayeur A."/>
            <person name="Murphy C."/>
            <person name="Neiman D."/>
            <person name="Pearson M."/>
            <person name="Priest M."/>
            <person name="Roberts A."/>
            <person name="Saif S."/>
            <person name="Shea T."/>
            <person name="Sisk P."/>
            <person name="Stolte C."/>
            <person name="Sykes S."/>
            <person name="Wortman J."/>
            <person name="Nusbaum C."/>
            <person name="Birren B."/>
        </authorList>
    </citation>
    <scope>NUCLEOTIDE SEQUENCE [LARGE SCALE GENOMIC DNA]</scope>
    <source>
        <strain evidence="9 10">ATCC 38327</strain>
    </source>
</reference>
<reference evidence="10" key="2">
    <citation type="submission" date="2009-11" db="EMBL/GenBank/DDBJ databases">
        <title>The Genome Sequence of Allomyces macrogynus strain ATCC 38327.</title>
        <authorList>
            <consortium name="The Broad Institute Genome Sequencing Platform"/>
            <person name="Russ C."/>
            <person name="Cuomo C."/>
            <person name="Shea T."/>
            <person name="Young S.K."/>
            <person name="Zeng Q."/>
            <person name="Koehrsen M."/>
            <person name="Haas B."/>
            <person name="Borodovsky M."/>
            <person name="Guigo R."/>
            <person name="Alvarado L."/>
            <person name="Berlin A."/>
            <person name="Borenstein D."/>
            <person name="Chen Z."/>
            <person name="Engels R."/>
            <person name="Freedman E."/>
            <person name="Gellesch M."/>
            <person name="Goldberg J."/>
            <person name="Griggs A."/>
            <person name="Gujja S."/>
            <person name="Heiman D."/>
            <person name="Hepburn T."/>
            <person name="Howarth C."/>
            <person name="Jen D."/>
            <person name="Larson L."/>
            <person name="Lewis B."/>
            <person name="Mehta T."/>
            <person name="Park D."/>
            <person name="Pearson M."/>
            <person name="Roberts A."/>
            <person name="Saif S."/>
            <person name="Shenoy N."/>
            <person name="Sisk P."/>
            <person name="Stolte C."/>
            <person name="Sykes S."/>
            <person name="Walk T."/>
            <person name="White J."/>
            <person name="Yandava C."/>
            <person name="Burger G."/>
            <person name="Gray M.W."/>
            <person name="Holland P.W.H."/>
            <person name="King N."/>
            <person name="Lang F.B.F."/>
            <person name="Roger A.J."/>
            <person name="Ruiz-Trillo I."/>
            <person name="Lander E."/>
            <person name="Nusbaum C."/>
        </authorList>
    </citation>
    <scope>NUCLEOTIDE SEQUENCE [LARGE SCALE GENOMIC DNA]</scope>
    <source>
        <strain evidence="10">ATCC 38327</strain>
    </source>
</reference>
<organism evidence="9 10">
    <name type="scientific">Allomyces macrogynus (strain ATCC 38327)</name>
    <name type="common">Allomyces javanicus var. macrogynus</name>
    <dbReference type="NCBI Taxonomy" id="578462"/>
    <lineage>
        <taxon>Eukaryota</taxon>
        <taxon>Fungi</taxon>
        <taxon>Fungi incertae sedis</taxon>
        <taxon>Blastocladiomycota</taxon>
        <taxon>Blastocladiomycetes</taxon>
        <taxon>Blastocladiales</taxon>
        <taxon>Blastocladiaceae</taxon>
        <taxon>Allomyces</taxon>
    </lineage>
</organism>
<feature type="transmembrane region" description="Helical" evidence="7">
    <location>
        <begin position="194"/>
        <end position="216"/>
    </location>
</feature>
<protein>
    <recommendedName>
        <fullName evidence="8">G-protein coupled receptors family 3 profile domain-containing protein</fullName>
    </recommendedName>
</protein>
<evidence type="ECO:0000256" key="7">
    <source>
        <dbReference type="SAM" id="Phobius"/>
    </source>
</evidence>
<dbReference type="CDD" id="cd06342">
    <property type="entry name" value="PBP1_ABC_LIVBP-like"/>
    <property type="match status" value="1"/>
</dbReference>
<sequence length="1078" mass="117241">MATLARVDRTGREAIDPQRREASVADQMTNVLRLARGRCAFICCPAMCARCAEVDHTTIFVSPFIPELSMTLVWLLPSVTSGSDCHRAAARRRAALAGHSKAPGRPHPARRLLPHCRPLVARCQHLERSEARGSTAPLVDRCTTSALAHLTTRPCPRPRCATRASSIPRRRRHIFKSSTMAVPRTVAPSRGAGASLLAVVVLVVAALVAAVSAAQFKITAILPMTSFDAGVTSQFAAEALQVVQTQVNQLASAGGGNHSFTLDIKDSQGSMSTSVKSVFDAANGGSVGIIGEVMSAETIPMALASNNFNLWMCSGSATSPTLSKKSDYQYFFRTIPADDVQGAFLAKFVQLMTWKSAAVIFSSDSYGTGVMTTFAEAASQIDGFKVTTMQSYTPGATADYSVVLNSVLNSGTRVVVFMGMSSDFIVMLAEAKKLDMVNENWVWVGSDAISDIIERMWGKDNKYTDSDRANVDGVMFAFPNEQGPQYNDFLNAYKAKFPQRGEIGHYASLFADCYLALARGILKLAGSQSPDSINKRQYGSGISLKDFLAPFDGISGKIAFDEHWDRTADYQVQNVYKGKLTTVYKYTEGANALTKVSEPKFYSGKSDIPKDRPSFMEAYVHYTSPGGLVVMGITAILIIMVLGTTVYLYMQRDHAAVKSMALPFLVQIAVGLVLVLATVFLWIDIPSQMTCNLQAWLFVFGLELVLSAVAAKAFRIWKVFDNRALQKLNHLSNTRLFLGCFVIVLIQSAIMVAWTMLAPLQPTQVSTASSVSYKCASKSASLDTIFQTVSLLYNTVLLLVVTFLAFKTRKAFSAFREAKFIAYTCQNIFISGVVVVPFLYLSTESFALAAFYIKTFVLLYATAFAYVCLLARIALVPYMNSKKANETGMKMSIEGGSSNDGTSSAEHVPGKPQTMQGKYPVKVANKLFETWHTNRITLFALEGFLGITRLTNNTEQGKLFKLRSLQFDPSPPSYPLCVELRADSSAWLVQFSKEEDKQKWVRALSVHCLVYSKSGSASKSTGGGTTPSNMRMTAGGPNGASYTLSAVHYGDGARSNIGATSMGGGPPRKMHDITPNLK</sequence>
<feature type="transmembrane region" description="Helical" evidence="7">
    <location>
        <begin position="628"/>
        <end position="649"/>
    </location>
</feature>
<feature type="compositionally biased region" description="Polar residues" evidence="6">
    <location>
        <begin position="895"/>
        <end position="905"/>
    </location>
</feature>
<evidence type="ECO:0000256" key="6">
    <source>
        <dbReference type="SAM" id="MobiDB-lite"/>
    </source>
</evidence>
<dbReference type="InterPro" id="IPR028082">
    <property type="entry name" value="Peripla_BP_I"/>
</dbReference>
<dbReference type="eggNOG" id="KOG1055">
    <property type="taxonomic scope" value="Eukaryota"/>
</dbReference>
<dbReference type="GO" id="GO:0004930">
    <property type="term" value="F:G protein-coupled receptor activity"/>
    <property type="evidence" value="ECO:0007669"/>
    <property type="project" value="InterPro"/>
</dbReference>
<evidence type="ECO:0000256" key="5">
    <source>
        <dbReference type="ARBA" id="ARBA00023180"/>
    </source>
</evidence>
<dbReference type="SUPFAM" id="SSF53822">
    <property type="entry name" value="Periplasmic binding protein-like I"/>
    <property type="match status" value="1"/>
</dbReference>
<keyword evidence="3 7" id="KW-1133">Transmembrane helix</keyword>
<name>A0A0L0T8X0_ALLM3</name>
<feature type="transmembrane region" description="Helical" evidence="7">
    <location>
        <begin position="791"/>
        <end position="808"/>
    </location>
</feature>
<feature type="transmembrane region" description="Helical" evidence="7">
    <location>
        <begin position="820"/>
        <end position="840"/>
    </location>
</feature>
<dbReference type="InterPro" id="IPR001828">
    <property type="entry name" value="ANF_lig-bd_rcpt"/>
</dbReference>
<dbReference type="Pfam" id="PF01094">
    <property type="entry name" value="ANF_receptor"/>
    <property type="match status" value="1"/>
</dbReference>
<comment type="subcellular location">
    <subcellularLocation>
        <location evidence="1">Membrane</location>
        <topology evidence="1">Multi-pass membrane protein</topology>
    </subcellularLocation>
</comment>
<dbReference type="VEuPathDB" id="FungiDB:AMAG_15832"/>
<dbReference type="Proteomes" id="UP000054350">
    <property type="component" value="Unassembled WGS sequence"/>
</dbReference>
<keyword evidence="10" id="KW-1185">Reference proteome</keyword>
<dbReference type="Gene3D" id="3.40.50.2300">
    <property type="match status" value="2"/>
</dbReference>
<feature type="transmembrane region" description="Helical" evidence="7">
    <location>
        <begin position="736"/>
        <end position="757"/>
    </location>
</feature>
<dbReference type="InterPro" id="IPR050726">
    <property type="entry name" value="mGluR"/>
</dbReference>
<dbReference type="STRING" id="578462.A0A0L0T8X0"/>
<evidence type="ECO:0000256" key="2">
    <source>
        <dbReference type="ARBA" id="ARBA00022692"/>
    </source>
</evidence>
<keyword evidence="2 7" id="KW-0812">Transmembrane</keyword>
<evidence type="ECO:0000313" key="9">
    <source>
        <dbReference type="EMBL" id="KNE71170.1"/>
    </source>
</evidence>